<sequence length="198" mass="22111">MSKLITQQGGFGQHPAIVVVDVIKGFTDPYCELGSNYTSLLMQLKKLLQSARKKSYPIFFTTVVYENEAEGGQFIKKVPSLRVLTSESEWIQVDPHLDRNPQEPLLMKKYASAFFGTSLFSMLTTQGVDTVIVTGVTTSGCVRATAVDALQYGYKVVIPKECVGDRMQEPHEASLFDINKKYGDVVTTEKVLHYMENN</sequence>
<evidence type="ECO:0000259" key="3">
    <source>
        <dbReference type="Pfam" id="PF00857"/>
    </source>
</evidence>
<dbReference type="PANTHER" id="PTHR43540">
    <property type="entry name" value="PEROXYUREIDOACRYLATE/UREIDOACRYLATE AMIDOHYDROLASE-RELATED"/>
    <property type="match status" value="1"/>
</dbReference>
<dbReference type="SUPFAM" id="SSF52499">
    <property type="entry name" value="Isochorismatase-like hydrolases"/>
    <property type="match status" value="1"/>
</dbReference>
<protein>
    <submittedName>
        <fullName evidence="4">Isochorismatase family protein</fullName>
    </submittedName>
</protein>
<dbReference type="InterPro" id="IPR036380">
    <property type="entry name" value="Isochorismatase-like_sf"/>
</dbReference>
<dbReference type="EMBL" id="CP054705">
    <property type="protein sequence ID" value="QQK77805.1"/>
    <property type="molecule type" value="Genomic_DNA"/>
</dbReference>
<dbReference type="RefSeq" id="WP_200125493.1">
    <property type="nucleotide sequence ID" value="NZ_CP054705.1"/>
</dbReference>
<dbReference type="InterPro" id="IPR000868">
    <property type="entry name" value="Isochorismatase-like_dom"/>
</dbReference>
<accession>A0A7T6Z6B9</accession>
<feature type="domain" description="Isochorismatase-like" evidence="3">
    <location>
        <begin position="16"/>
        <end position="189"/>
    </location>
</feature>
<proteinExistence type="inferred from homology"/>
<dbReference type="Gene3D" id="3.40.50.850">
    <property type="entry name" value="Isochorismatase-like"/>
    <property type="match status" value="1"/>
</dbReference>
<dbReference type="GO" id="GO:0016787">
    <property type="term" value="F:hydrolase activity"/>
    <property type="evidence" value="ECO:0007669"/>
    <property type="project" value="UniProtKB-KW"/>
</dbReference>
<name>A0A7T6Z6B9_9BACI</name>
<keyword evidence="2" id="KW-0378">Hydrolase</keyword>
<dbReference type="InterPro" id="IPR050272">
    <property type="entry name" value="Isochorismatase-like_hydrls"/>
</dbReference>
<evidence type="ECO:0000313" key="5">
    <source>
        <dbReference type="Proteomes" id="UP000595823"/>
    </source>
</evidence>
<dbReference type="PANTHER" id="PTHR43540:SF1">
    <property type="entry name" value="ISOCHORISMATASE HYDROLASE"/>
    <property type="match status" value="1"/>
</dbReference>
<evidence type="ECO:0000256" key="1">
    <source>
        <dbReference type="ARBA" id="ARBA00006336"/>
    </source>
</evidence>
<dbReference type="Proteomes" id="UP000595823">
    <property type="component" value="Chromosome"/>
</dbReference>
<comment type="similarity">
    <text evidence="1">Belongs to the isochorismatase family.</text>
</comment>
<dbReference type="AlphaFoldDB" id="A0A7T6Z6B9"/>
<dbReference type="KEGG" id="scia:HUG15_20975"/>
<evidence type="ECO:0000313" key="4">
    <source>
        <dbReference type="EMBL" id="QQK77805.1"/>
    </source>
</evidence>
<organism evidence="4 5">
    <name type="scientific">Salicibibacter cibarius</name>
    <dbReference type="NCBI Taxonomy" id="2743000"/>
    <lineage>
        <taxon>Bacteria</taxon>
        <taxon>Bacillati</taxon>
        <taxon>Bacillota</taxon>
        <taxon>Bacilli</taxon>
        <taxon>Bacillales</taxon>
        <taxon>Bacillaceae</taxon>
        <taxon>Salicibibacter</taxon>
    </lineage>
</organism>
<dbReference type="Pfam" id="PF00857">
    <property type="entry name" value="Isochorismatase"/>
    <property type="match status" value="1"/>
</dbReference>
<reference evidence="4 5" key="1">
    <citation type="submission" date="2020-06" db="EMBL/GenBank/DDBJ databases">
        <title>Genomic analysis of Salicibibacter sp. NKC5-3.</title>
        <authorList>
            <person name="Oh Y.J."/>
        </authorList>
    </citation>
    <scope>NUCLEOTIDE SEQUENCE [LARGE SCALE GENOMIC DNA]</scope>
    <source>
        <strain evidence="4 5">NKC5-3</strain>
    </source>
</reference>
<keyword evidence="5" id="KW-1185">Reference proteome</keyword>
<evidence type="ECO:0000256" key="2">
    <source>
        <dbReference type="ARBA" id="ARBA00022801"/>
    </source>
</evidence>
<gene>
    <name evidence="4" type="ORF">HUG15_20975</name>
</gene>